<evidence type="ECO:0000256" key="1">
    <source>
        <dbReference type="ARBA" id="ARBA00022837"/>
    </source>
</evidence>
<dbReference type="InterPro" id="IPR011992">
    <property type="entry name" value="EF-hand-dom_pair"/>
</dbReference>
<dbReference type="InterPro" id="IPR000198">
    <property type="entry name" value="RhoGAP_dom"/>
</dbReference>
<dbReference type="PROSITE" id="PS50222">
    <property type="entry name" value="EF_HAND_2"/>
    <property type="match status" value="2"/>
</dbReference>
<dbReference type="Pfam" id="PF13499">
    <property type="entry name" value="EF-hand_7"/>
    <property type="match status" value="1"/>
</dbReference>
<dbReference type="Gene3D" id="1.10.238.10">
    <property type="entry name" value="EF-hand"/>
    <property type="match status" value="1"/>
</dbReference>
<dbReference type="InterPro" id="IPR018247">
    <property type="entry name" value="EF_Hand_1_Ca_BS"/>
</dbReference>
<dbReference type="InterPro" id="IPR002048">
    <property type="entry name" value="EF_hand_dom"/>
</dbReference>
<name>A0ABQ6MLC8_9STRA</name>
<organism evidence="6 7">
    <name type="scientific">Tetraparma gracilis</name>
    <dbReference type="NCBI Taxonomy" id="2962635"/>
    <lineage>
        <taxon>Eukaryota</taxon>
        <taxon>Sar</taxon>
        <taxon>Stramenopiles</taxon>
        <taxon>Ochrophyta</taxon>
        <taxon>Bolidophyceae</taxon>
        <taxon>Parmales</taxon>
        <taxon>Triparmaceae</taxon>
        <taxon>Tetraparma</taxon>
    </lineage>
</organism>
<dbReference type="InterPro" id="IPR006615">
    <property type="entry name" value="Pept_C19_DUSP"/>
</dbReference>
<feature type="domain" description="Rho-GAP" evidence="4">
    <location>
        <begin position="163"/>
        <end position="370"/>
    </location>
</feature>
<dbReference type="SUPFAM" id="SSF48350">
    <property type="entry name" value="GTPase activation domain, GAP"/>
    <property type="match status" value="1"/>
</dbReference>
<dbReference type="InterPro" id="IPR008936">
    <property type="entry name" value="Rho_GTPase_activation_prot"/>
</dbReference>
<evidence type="ECO:0000259" key="5">
    <source>
        <dbReference type="PROSITE" id="PS51283"/>
    </source>
</evidence>
<feature type="domain" description="EF-hand" evidence="3">
    <location>
        <begin position="54"/>
        <end position="84"/>
    </location>
</feature>
<feature type="domain" description="DUSP" evidence="5">
    <location>
        <begin position="417"/>
        <end position="534"/>
    </location>
</feature>
<evidence type="ECO:0000259" key="4">
    <source>
        <dbReference type="PROSITE" id="PS50238"/>
    </source>
</evidence>
<sequence length="698" mass="75094">MPSDSPFSTPTSNSSAPLLGSFGSGRTPQRRTSSVPRQDAVLDSQLTNAKDWTCDRVFRALDKDNNGYLDAAELALAITAVTGKQASGGDVDKLIKKYDVDKDGKLTAEEFATFVKAAGKKSALKLGIPGLKKKKAVTETVKSSREHIIASERASSSGGDVAASLSSMRELPPLPPLLATTLVSAMRYVESDLSRQGLYRAASNKISTVNKCMVLITECSTGRLTFSEFRKVVGHDTRVVALCIVKLLSSHAPLIPYALFDKLGACETPEAIAAFLEASKPEIAADGTSSGGGTNTKHMDLLGSFMIHLSDLIKFSGMNQMSAGPLAVPLGVLLFRRSEDLDPDPARQLEAHDRVIKTFTMVLESADSLFGERDEFLWGARERPDPKKKNAARARNQSEAPSIKFMRDKKGGISGEPDLLSKEEEVKLVVAAGKANPNPSRWYVVPSRFVHEWLAYTTVEANTLEDKVSPRPEKLDNTTLLLVSPVTNLWYVNEAATKATDGKAGDYRLVNVNTWKTFKSLYPGSGPAIFVDDDDKDDFSEWWVDQAESPHYAALKKEQEEKTELDENDFSDILDPGPVYEQNGGEKGVDVMDAIMYDVAVAFQGFTETVSDFGGSVSELIDGFDLFGGDVPQQKSGYSSMGAAVQVSELQEGGGGGVPEVERKAVKFDDEGGVGEGGMEEGGVEGEGGGAGVEVVAQ</sequence>
<feature type="domain" description="EF-hand" evidence="3">
    <location>
        <begin position="86"/>
        <end position="121"/>
    </location>
</feature>
<dbReference type="Pfam" id="PF06337">
    <property type="entry name" value="DUSP"/>
    <property type="match status" value="1"/>
</dbReference>
<evidence type="ECO:0008006" key="8">
    <source>
        <dbReference type="Google" id="ProtNLM"/>
    </source>
</evidence>
<accession>A0ABQ6MLC8</accession>
<feature type="region of interest" description="Disordered" evidence="2">
    <location>
        <begin position="1"/>
        <end position="40"/>
    </location>
</feature>
<proteinExistence type="predicted"/>
<dbReference type="InterPro" id="IPR035927">
    <property type="entry name" value="DUSP-like_sf"/>
</dbReference>
<keyword evidence="7" id="KW-1185">Reference proteome</keyword>
<reference evidence="6 7" key="1">
    <citation type="journal article" date="2023" name="Commun. Biol.">
        <title>Genome analysis of Parmales, the sister group of diatoms, reveals the evolutionary specialization of diatoms from phago-mixotrophs to photoautotrophs.</title>
        <authorList>
            <person name="Ban H."/>
            <person name="Sato S."/>
            <person name="Yoshikawa S."/>
            <person name="Yamada K."/>
            <person name="Nakamura Y."/>
            <person name="Ichinomiya M."/>
            <person name="Sato N."/>
            <person name="Blanc-Mathieu R."/>
            <person name="Endo H."/>
            <person name="Kuwata A."/>
            <person name="Ogata H."/>
        </authorList>
    </citation>
    <scope>NUCLEOTIDE SEQUENCE [LARGE SCALE GENOMIC DNA]</scope>
</reference>
<protein>
    <recommendedName>
        <fullName evidence="8">Calmodulin</fullName>
    </recommendedName>
</protein>
<dbReference type="PROSITE" id="PS50238">
    <property type="entry name" value="RHOGAP"/>
    <property type="match status" value="1"/>
</dbReference>
<feature type="region of interest" description="Disordered" evidence="2">
    <location>
        <begin position="382"/>
        <end position="401"/>
    </location>
</feature>
<evidence type="ECO:0000313" key="6">
    <source>
        <dbReference type="EMBL" id="GMI28656.1"/>
    </source>
</evidence>
<dbReference type="EMBL" id="BRYB01000367">
    <property type="protein sequence ID" value="GMI28656.1"/>
    <property type="molecule type" value="Genomic_DNA"/>
</dbReference>
<dbReference type="PROSITE" id="PS51283">
    <property type="entry name" value="DUSP"/>
    <property type="match status" value="1"/>
</dbReference>
<keyword evidence="1" id="KW-0106">Calcium</keyword>
<comment type="caution">
    <text evidence="6">The sequence shown here is derived from an EMBL/GenBank/DDBJ whole genome shotgun (WGS) entry which is preliminary data.</text>
</comment>
<dbReference type="Gene3D" id="3.30.2230.10">
    <property type="entry name" value="DUSP-like"/>
    <property type="match status" value="1"/>
</dbReference>
<dbReference type="Gene3D" id="1.10.555.10">
    <property type="entry name" value="Rho GTPase activation protein"/>
    <property type="match status" value="1"/>
</dbReference>
<dbReference type="CDD" id="cd00051">
    <property type="entry name" value="EFh"/>
    <property type="match status" value="1"/>
</dbReference>
<dbReference type="SUPFAM" id="SSF47473">
    <property type="entry name" value="EF-hand"/>
    <property type="match status" value="1"/>
</dbReference>
<gene>
    <name evidence="6" type="ORF">TeGR_g11185</name>
</gene>
<dbReference type="PROSITE" id="PS00018">
    <property type="entry name" value="EF_HAND_1"/>
    <property type="match status" value="2"/>
</dbReference>
<evidence type="ECO:0000313" key="7">
    <source>
        <dbReference type="Proteomes" id="UP001165060"/>
    </source>
</evidence>
<feature type="compositionally biased region" description="Basic and acidic residues" evidence="2">
    <location>
        <begin position="660"/>
        <end position="670"/>
    </location>
</feature>
<dbReference type="Proteomes" id="UP001165060">
    <property type="component" value="Unassembled WGS sequence"/>
</dbReference>
<feature type="region of interest" description="Disordered" evidence="2">
    <location>
        <begin position="652"/>
        <end position="698"/>
    </location>
</feature>
<feature type="compositionally biased region" description="Polar residues" evidence="2">
    <location>
        <begin position="24"/>
        <end position="36"/>
    </location>
</feature>
<evidence type="ECO:0000259" key="3">
    <source>
        <dbReference type="PROSITE" id="PS50222"/>
    </source>
</evidence>
<feature type="compositionally biased region" description="Polar residues" evidence="2">
    <location>
        <begin position="1"/>
        <end position="16"/>
    </location>
</feature>
<dbReference type="SUPFAM" id="SSF143791">
    <property type="entry name" value="DUSP-like"/>
    <property type="match status" value="1"/>
</dbReference>
<dbReference type="SMART" id="SM00054">
    <property type="entry name" value="EFh"/>
    <property type="match status" value="3"/>
</dbReference>
<evidence type="ECO:0000256" key="2">
    <source>
        <dbReference type="SAM" id="MobiDB-lite"/>
    </source>
</evidence>